<comment type="caution">
    <text evidence="7">The sequence shown here is derived from an EMBL/GenBank/DDBJ whole genome shotgun (WGS) entry which is preliminary data.</text>
</comment>
<dbReference type="Proteomes" id="UP000177195">
    <property type="component" value="Unassembled WGS sequence"/>
</dbReference>
<comment type="similarity">
    <text evidence="1 5">Belongs to the acylphosphatase family.</text>
</comment>
<dbReference type="PROSITE" id="PS51160">
    <property type="entry name" value="ACYLPHOSPHATASE_3"/>
    <property type="match status" value="1"/>
</dbReference>
<feature type="active site" evidence="4">
    <location>
        <position position="19"/>
    </location>
</feature>
<evidence type="ECO:0000256" key="4">
    <source>
        <dbReference type="PROSITE-ProRule" id="PRU00520"/>
    </source>
</evidence>
<gene>
    <name evidence="7" type="ORF">A3I25_02200</name>
</gene>
<evidence type="ECO:0000313" key="7">
    <source>
        <dbReference type="EMBL" id="OGI97619.1"/>
    </source>
</evidence>
<name>A0A1F6XU03_9BACT</name>
<feature type="domain" description="Acylphosphatase-like" evidence="6">
    <location>
        <begin position="4"/>
        <end position="89"/>
    </location>
</feature>
<proteinExistence type="inferred from homology"/>
<dbReference type="PROSITE" id="PS00151">
    <property type="entry name" value="ACYLPHOSPHATASE_2"/>
    <property type="match status" value="1"/>
</dbReference>
<evidence type="ECO:0000256" key="2">
    <source>
        <dbReference type="ARBA" id="ARBA00012150"/>
    </source>
</evidence>
<dbReference type="PANTHER" id="PTHR47268:SF4">
    <property type="entry name" value="ACYLPHOSPHATASE"/>
    <property type="match status" value="1"/>
</dbReference>
<evidence type="ECO:0000256" key="3">
    <source>
        <dbReference type="ARBA" id="ARBA00047645"/>
    </source>
</evidence>
<dbReference type="InterPro" id="IPR036046">
    <property type="entry name" value="Acylphosphatase-like_dom_sf"/>
</dbReference>
<dbReference type="EC" id="3.6.1.7" evidence="2 4"/>
<dbReference type="Pfam" id="PF00708">
    <property type="entry name" value="Acylphosphatase"/>
    <property type="match status" value="1"/>
</dbReference>
<dbReference type="Gene3D" id="3.30.70.100">
    <property type="match status" value="1"/>
</dbReference>
<evidence type="ECO:0000256" key="5">
    <source>
        <dbReference type="RuleBase" id="RU004168"/>
    </source>
</evidence>
<dbReference type="EMBL" id="MFVN01000004">
    <property type="protein sequence ID" value="OGI97619.1"/>
    <property type="molecule type" value="Genomic_DNA"/>
</dbReference>
<evidence type="ECO:0000313" key="8">
    <source>
        <dbReference type="Proteomes" id="UP000177195"/>
    </source>
</evidence>
<dbReference type="InterPro" id="IPR020456">
    <property type="entry name" value="Acylphosphatase"/>
</dbReference>
<comment type="catalytic activity">
    <reaction evidence="3 4">
        <text>an acyl phosphate + H2O = a carboxylate + phosphate + H(+)</text>
        <dbReference type="Rhea" id="RHEA:14965"/>
        <dbReference type="ChEBI" id="CHEBI:15377"/>
        <dbReference type="ChEBI" id="CHEBI:15378"/>
        <dbReference type="ChEBI" id="CHEBI:29067"/>
        <dbReference type="ChEBI" id="CHEBI:43474"/>
        <dbReference type="ChEBI" id="CHEBI:59918"/>
        <dbReference type="EC" id="3.6.1.7"/>
    </reaction>
</comment>
<evidence type="ECO:0000259" key="6">
    <source>
        <dbReference type="PROSITE" id="PS51160"/>
    </source>
</evidence>
<accession>A0A1F6XU03</accession>
<keyword evidence="4" id="KW-0378">Hydrolase</keyword>
<sequence length="89" mass="10436">MDKHLNIRAWGRVQGVFFRQTTRERARKLKLTGFARNEPDGAVYIEVEGREENLQTFLKFCKRGPFLARVKSIETTEGSLKNFFDFHIS</sequence>
<dbReference type="AlphaFoldDB" id="A0A1F6XU03"/>
<reference evidence="7 8" key="1">
    <citation type="journal article" date="2016" name="Nat. Commun.">
        <title>Thousands of microbial genomes shed light on interconnected biogeochemical processes in an aquifer system.</title>
        <authorList>
            <person name="Anantharaman K."/>
            <person name="Brown C.T."/>
            <person name="Hug L.A."/>
            <person name="Sharon I."/>
            <person name="Castelle C.J."/>
            <person name="Probst A.J."/>
            <person name="Thomas B.C."/>
            <person name="Singh A."/>
            <person name="Wilkins M.J."/>
            <person name="Karaoz U."/>
            <person name="Brodie E.L."/>
            <person name="Williams K.H."/>
            <person name="Hubbard S.S."/>
            <person name="Banfield J.F."/>
        </authorList>
    </citation>
    <scope>NUCLEOTIDE SEQUENCE [LARGE SCALE GENOMIC DNA]</scope>
</reference>
<dbReference type="PANTHER" id="PTHR47268">
    <property type="entry name" value="ACYLPHOSPHATASE"/>
    <property type="match status" value="1"/>
</dbReference>
<protein>
    <recommendedName>
        <fullName evidence="2 4">acylphosphatase</fullName>
        <ecNumber evidence="2 4">3.6.1.7</ecNumber>
    </recommendedName>
</protein>
<dbReference type="GO" id="GO:0003998">
    <property type="term" value="F:acylphosphatase activity"/>
    <property type="evidence" value="ECO:0007669"/>
    <property type="project" value="UniProtKB-EC"/>
</dbReference>
<dbReference type="InterPro" id="IPR017968">
    <property type="entry name" value="Acylphosphatase_CS"/>
</dbReference>
<dbReference type="PRINTS" id="PR00112">
    <property type="entry name" value="ACYLPHPHTASE"/>
</dbReference>
<feature type="active site" evidence="4">
    <location>
        <position position="37"/>
    </location>
</feature>
<dbReference type="InterPro" id="IPR001792">
    <property type="entry name" value="Acylphosphatase-like_dom"/>
</dbReference>
<organism evidence="7 8">
    <name type="scientific">Candidatus Nomurabacteria bacterium RIFCSPLOWO2_02_FULL_42_17</name>
    <dbReference type="NCBI Taxonomy" id="1801789"/>
    <lineage>
        <taxon>Bacteria</taxon>
        <taxon>Candidatus Nomuraibacteriota</taxon>
    </lineage>
</organism>
<evidence type="ECO:0000256" key="1">
    <source>
        <dbReference type="ARBA" id="ARBA00005614"/>
    </source>
</evidence>
<dbReference type="SUPFAM" id="SSF54975">
    <property type="entry name" value="Acylphosphatase/BLUF domain-like"/>
    <property type="match status" value="1"/>
</dbReference>